<feature type="chain" id="PRO_5018539595" description="Outer membrane protein beta-barrel domain-containing protein" evidence="1">
    <location>
        <begin position="22"/>
        <end position="159"/>
    </location>
</feature>
<accession>A0A3S2V325</accession>
<name>A0A3S2V325_9SPHI</name>
<dbReference type="Proteomes" id="UP000282759">
    <property type="component" value="Unassembled WGS sequence"/>
</dbReference>
<protein>
    <recommendedName>
        <fullName evidence="4">Outer membrane protein beta-barrel domain-containing protein</fullName>
    </recommendedName>
</protein>
<evidence type="ECO:0000313" key="3">
    <source>
        <dbReference type="Proteomes" id="UP000282759"/>
    </source>
</evidence>
<dbReference type="EMBL" id="SACK01000002">
    <property type="protein sequence ID" value="RVU02022.1"/>
    <property type="molecule type" value="Genomic_DNA"/>
</dbReference>
<evidence type="ECO:0000256" key="1">
    <source>
        <dbReference type="SAM" id="SignalP"/>
    </source>
</evidence>
<proteinExistence type="predicted"/>
<keyword evidence="1" id="KW-0732">Signal</keyword>
<evidence type="ECO:0000313" key="2">
    <source>
        <dbReference type="EMBL" id="RVU02022.1"/>
    </source>
</evidence>
<evidence type="ECO:0008006" key="4">
    <source>
        <dbReference type="Google" id="ProtNLM"/>
    </source>
</evidence>
<keyword evidence="3" id="KW-1185">Reference proteome</keyword>
<gene>
    <name evidence="2" type="ORF">EOD41_08715</name>
</gene>
<feature type="signal peptide" evidence="1">
    <location>
        <begin position="1"/>
        <end position="21"/>
    </location>
</feature>
<comment type="caution">
    <text evidence="2">The sequence shown here is derived from an EMBL/GenBank/DDBJ whole genome shotgun (WGS) entry which is preliminary data.</text>
</comment>
<dbReference type="RefSeq" id="WP_127704386.1">
    <property type="nucleotide sequence ID" value="NZ_SACK01000002.1"/>
</dbReference>
<sequence length="159" mass="17869">MKKIFLLAAIAVVLSATQTFAQSAYKNSFGLGIDFGEGSTLVGPTYKHFFNGRDAVQADLLFGGDAVWLGGYYQYHQSFPDARSLKWYLGVGPQLAFVDDDYYDNSSTFVFVRPMVGLDFKVPGAPIGMSFDWRPMWQLNHDSDFEPARFGLSFRYTIN</sequence>
<reference evidence="2 3" key="1">
    <citation type="submission" date="2019-01" db="EMBL/GenBank/DDBJ databases">
        <authorList>
            <person name="Chen W.-M."/>
        </authorList>
    </citation>
    <scope>NUCLEOTIDE SEQUENCE [LARGE SCALE GENOMIC DNA]</scope>
    <source>
        <strain evidence="2 3">YBJ-36</strain>
    </source>
</reference>
<dbReference type="AlphaFoldDB" id="A0A3S2V325"/>
<dbReference type="OrthoDB" id="978645at2"/>
<organism evidence="2 3">
    <name type="scientific">Mucilaginibacter limnophilus</name>
    <dbReference type="NCBI Taxonomy" id="1932778"/>
    <lineage>
        <taxon>Bacteria</taxon>
        <taxon>Pseudomonadati</taxon>
        <taxon>Bacteroidota</taxon>
        <taxon>Sphingobacteriia</taxon>
        <taxon>Sphingobacteriales</taxon>
        <taxon>Sphingobacteriaceae</taxon>
        <taxon>Mucilaginibacter</taxon>
    </lineage>
</organism>